<evidence type="ECO:0000256" key="3">
    <source>
        <dbReference type="ARBA" id="ARBA00022676"/>
    </source>
</evidence>
<keyword evidence="3" id="KW-0328">Glycosyltransferase</keyword>
<keyword evidence="7" id="KW-1133">Transmembrane helix</keyword>
<keyword evidence="7" id="KW-0472">Membrane</keyword>
<evidence type="ECO:0000313" key="9">
    <source>
        <dbReference type="EMBL" id="KAK6935155.1"/>
    </source>
</evidence>
<protein>
    <submittedName>
        <fullName evidence="9">Exostosin, GT47 domain</fullName>
    </submittedName>
</protein>
<organism evidence="9 10">
    <name type="scientific">Dillenia turbinata</name>
    <dbReference type="NCBI Taxonomy" id="194707"/>
    <lineage>
        <taxon>Eukaryota</taxon>
        <taxon>Viridiplantae</taxon>
        <taxon>Streptophyta</taxon>
        <taxon>Embryophyta</taxon>
        <taxon>Tracheophyta</taxon>
        <taxon>Spermatophyta</taxon>
        <taxon>Magnoliopsida</taxon>
        <taxon>eudicotyledons</taxon>
        <taxon>Gunneridae</taxon>
        <taxon>Pentapetalae</taxon>
        <taxon>Dilleniales</taxon>
        <taxon>Dilleniaceae</taxon>
        <taxon>Dillenia</taxon>
    </lineage>
</organism>
<feature type="region of interest" description="Disordered" evidence="6">
    <location>
        <begin position="133"/>
        <end position="153"/>
    </location>
</feature>
<evidence type="ECO:0000259" key="8">
    <source>
        <dbReference type="Pfam" id="PF03016"/>
    </source>
</evidence>
<comment type="caution">
    <text evidence="9">The sequence shown here is derived from an EMBL/GenBank/DDBJ whole genome shotgun (WGS) entry which is preliminary data.</text>
</comment>
<dbReference type="Pfam" id="PF03016">
    <property type="entry name" value="Exostosin_GT47"/>
    <property type="match status" value="1"/>
</dbReference>
<keyword evidence="3" id="KW-0808">Transferase</keyword>
<dbReference type="PANTHER" id="PTHR11062:SF59">
    <property type="entry name" value="EXOSTOSIN FAMILY PROTEIN"/>
    <property type="match status" value="1"/>
</dbReference>
<comment type="subcellular location">
    <subcellularLocation>
        <location evidence="1">Golgi apparatus membrane</location>
        <topology evidence="1">Single-pass type II membrane protein</topology>
    </subcellularLocation>
</comment>
<dbReference type="EMBL" id="JBAMMX010000008">
    <property type="protein sequence ID" value="KAK6935155.1"/>
    <property type="molecule type" value="Genomic_DNA"/>
</dbReference>
<feature type="compositionally biased region" description="Pro residues" evidence="6">
    <location>
        <begin position="141"/>
        <end position="150"/>
    </location>
</feature>
<keyword evidence="4" id="KW-0735">Signal-anchor</keyword>
<dbReference type="AlphaFoldDB" id="A0AAN8VJ22"/>
<reference evidence="9 10" key="1">
    <citation type="submission" date="2023-12" db="EMBL/GenBank/DDBJ databases">
        <title>A high-quality genome assembly for Dillenia turbinata (Dilleniales).</title>
        <authorList>
            <person name="Chanderbali A."/>
        </authorList>
    </citation>
    <scope>NUCLEOTIDE SEQUENCE [LARGE SCALE GENOMIC DNA]</scope>
    <source>
        <strain evidence="9">LSX21</strain>
        <tissue evidence="9">Leaf</tissue>
    </source>
</reference>
<evidence type="ECO:0000256" key="2">
    <source>
        <dbReference type="ARBA" id="ARBA00010271"/>
    </source>
</evidence>
<dbReference type="GO" id="GO:0016757">
    <property type="term" value="F:glycosyltransferase activity"/>
    <property type="evidence" value="ECO:0007669"/>
    <property type="project" value="UniProtKB-KW"/>
</dbReference>
<evidence type="ECO:0000256" key="1">
    <source>
        <dbReference type="ARBA" id="ARBA00004323"/>
    </source>
</evidence>
<keyword evidence="7" id="KW-0812">Transmembrane</keyword>
<dbReference type="InterPro" id="IPR004263">
    <property type="entry name" value="Exostosin"/>
</dbReference>
<keyword evidence="5" id="KW-0333">Golgi apparatus</keyword>
<evidence type="ECO:0000256" key="7">
    <source>
        <dbReference type="SAM" id="Phobius"/>
    </source>
</evidence>
<dbReference type="PANTHER" id="PTHR11062">
    <property type="entry name" value="EXOSTOSIN HEPARAN SULFATE GLYCOSYLTRANSFERASE -RELATED"/>
    <property type="match status" value="1"/>
</dbReference>
<proteinExistence type="inferred from homology"/>
<name>A0AAN8VJ22_9MAGN</name>
<gene>
    <name evidence="9" type="ORF">RJ641_035310</name>
</gene>
<comment type="similarity">
    <text evidence="2">Belongs to the glycosyltransferase 47 family.</text>
</comment>
<evidence type="ECO:0000256" key="4">
    <source>
        <dbReference type="ARBA" id="ARBA00022968"/>
    </source>
</evidence>
<dbReference type="Proteomes" id="UP001370490">
    <property type="component" value="Unassembled WGS sequence"/>
</dbReference>
<dbReference type="GO" id="GO:0000139">
    <property type="term" value="C:Golgi membrane"/>
    <property type="evidence" value="ECO:0007669"/>
    <property type="project" value="UniProtKB-SubCell"/>
</dbReference>
<evidence type="ECO:0000313" key="10">
    <source>
        <dbReference type="Proteomes" id="UP001370490"/>
    </source>
</evidence>
<evidence type="ECO:0000256" key="5">
    <source>
        <dbReference type="ARBA" id="ARBA00023034"/>
    </source>
</evidence>
<dbReference type="InterPro" id="IPR040911">
    <property type="entry name" value="Exostosin_GT47"/>
</dbReference>
<feature type="domain" description="Exostosin GT47" evidence="8">
    <location>
        <begin position="207"/>
        <end position="491"/>
    </location>
</feature>
<accession>A0AAN8VJ22</accession>
<feature type="transmembrane region" description="Helical" evidence="7">
    <location>
        <begin position="28"/>
        <end position="47"/>
    </location>
</feature>
<keyword evidence="10" id="KW-1185">Reference proteome</keyword>
<sequence length="585" mass="67835">MKSVLQLIAVAILRKICQCCYRMDRRKLFFLGAFMTAMGIVLQTYIFSFPLSSRILTDEVQGFMAVSFNSTVHKHDVRPLETVVETRTIPVAPIVYVNSTNEINSTNVNSTNEINSTNGSALAVEVPRRRKRRRRNHVTIMPPPSPPSSPPSEEQRYIWTLSREESLVYAKKEIERAPVVDEDPDLFAPLFRNLSAFKRSYELMEMVLKVYIYKEGERPIFHEPHLRGIYASEGWFMKSMEENKRFVTKDPEKAHLFYLPYSARQLQMAMYKPNSHNIKPLSLFLRDYVNMLAAKYPYWNRTHGSDHFLVACHDWGPYTLVEHEELALNTIKVLCNADVSEGIFKAEKDVSLAETTIRNPRRPQRSIGGFRVSQRPILAFFAGQMHGRVRPKLLKHWQDKDDDMRIYRRLPNRVSRVMNYVEHMKKSKFCLCPMGYEVNSPRIVEAIYYECVPVIIADNFPPPLSDVFDWSAFSVIVAEKDIPKLKEILTAIPLRQYLKMQINVKMVQKHFLWNAFPARYDLFHMILHSIWLSRLNQLSTAHADVLHLNILLGTPTRNPTINVSEGGAQLCQSVAFQHKSRNNKL</sequence>
<evidence type="ECO:0000256" key="6">
    <source>
        <dbReference type="SAM" id="MobiDB-lite"/>
    </source>
</evidence>